<evidence type="ECO:0000256" key="1">
    <source>
        <dbReference type="SAM" id="MobiDB-lite"/>
    </source>
</evidence>
<dbReference type="PANTHER" id="PTHR31912:SF34">
    <property type="entry name" value="NOTOCHORD-RELATED PROTEIN"/>
    <property type="match status" value="1"/>
</dbReference>
<feature type="compositionally biased region" description="Basic and acidic residues" evidence="1">
    <location>
        <begin position="599"/>
        <end position="624"/>
    </location>
</feature>
<comment type="caution">
    <text evidence="2">The sequence shown here is derived from an EMBL/GenBank/DDBJ whole genome shotgun (WGS) entry which is preliminary data.</text>
</comment>
<accession>A0A1M2W0N3</accession>
<feature type="region of interest" description="Disordered" evidence="1">
    <location>
        <begin position="1"/>
        <end position="23"/>
    </location>
</feature>
<feature type="region of interest" description="Disordered" evidence="1">
    <location>
        <begin position="599"/>
        <end position="656"/>
    </location>
</feature>
<dbReference type="Proteomes" id="UP000184267">
    <property type="component" value="Unassembled WGS sequence"/>
</dbReference>
<protein>
    <submittedName>
        <fullName evidence="2">Uncharacterized protein</fullName>
    </submittedName>
</protein>
<evidence type="ECO:0000313" key="2">
    <source>
        <dbReference type="EMBL" id="OJT13414.1"/>
    </source>
</evidence>
<name>A0A1M2W0N3_TRAPU</name>
<feature type="compositionally biased region" description="Polar residues" evidence="1">
    <location>
        <begin position="1"/>
        <end position="15"/>
    </location>
</feature>
<dbReference type="EMBL" id="MNAD01000410">
    <property type="protein sequence ID" value="OJT13414.1"/>
    <property type="molecule type" value="Genomic_DNA"/>
</dbReference>
<dbReference type="STRING" id="154538.A0A1M2W0N3"/>
<dbReference type="OrthoDB" id="2246127at2759"/>
<feature type="region of interest" description="Disordered" evidence="1">
    <location>
        <begin position="103"/>
        <end position="123"/>
    </location>
</feature>
<dbReference type="PANTHER" id="PTHR31912">
    <property type="entry name" value="IP13529P"/>
    <property type="match status" value="1"/>
</dbReference>
<gene>
    <name evidence="2" type="ORF">TRAPUB_10049</name>
</gene>
<proteinExistence type="predicted"/>
<feature type="region of interest" description="Disordered" evidence="1">
    <location>
        <begin position="1256"/>
        <end position="1291"/>
    </location>
</feature>
<dbReference type="OMA" id="WRIREID"/>
<feature type="compositionally biased region" description="Polar residues" evidence="1">
    <location>
        <begin position="1280"/>
        <end position="1291"/>
    </location>
</feature>
<keyword evidence="3" id="KW-1185">Reference proteome</keyword>
<sequence length="1291" mass="142416">MAPAQSTLVQPQKSSGLDARWWTPGTGSDRNKWRCEACRSKSYMTAFGARRHQLLDKHQKSVEYELARISRIASSSSAPPPVIGVDRSAVIGPLFQLLQDISDASDDTGDSNNMDMDTQEDETTGSIDWDTVAAEMGGGFNPPAAKAAIADMTASLANWMLGGDGTDDSDPEPAECDDEDINRSEAYSYTDAPDPLASGIPRENMRAQGRAEDPEWYPWPDKPTCVLDILRHLPRSLFSDSQMETILWCLDIFGIDHRPSLAVLKTVDTMLQSYCGIESIRYEGPLGHIYYANDLGAILGQEMANPRVRPHMHFYPEECPDGSLKEGRQGHRWLHELSPGISTPMVRMAHQDFYAYEPAKLADGRVICPFRWFTRMSKRTGRQELFGEGWALHAVTLTDGVRAYVVHAFDGIVFSAAQLVQAFPRMVDTFPDDDLPDPRSIIGVIRAPSSGVQPWTHTDPQMGSPWRHRARGKRIMSLPLWLYCDDTSGNVSKKWNKHNSWLFTLAGLPRALAQQESNTHFLATSNIAPPLEMLHGIVSQLEDGQRNGFWAWDIEEQDMVLIIPAVLAILGNNPMQSELACHVGLAGRMFCRHCWVKGREAPEEDPGGDKPVESSDQRARRDSGVSDASGASSCEGSQNGTDSAVGGQRRGRAKETMQELVDRARRFLGSNATRNRNETMEHLEEVFNAATTIGGGATAKRLKTDYGVKDTFQEVFMERIFAFTRKLRGKIPDKQHALDEFIAATLPEETRSPMWRIREIDPNTDTPVEILHVILLGFIKYFWRDAMARVPKDKKELLKARLSGLNVSGLGIAPLAGDTLVTYAGSLTGRDFRTISQVAPLVLYDLVPENCLEAWLALSALVPLVWQPEIVNLDAHLIVLQAAIDRFLDCTARWTPRWFNKPKFHLIRHLVDHIRRFGPAILFATEGFESFNAIIHGKSVHSNHQAPSRDISRGFARANRVRHLLSGGVFLPPLPAAAQNTGLGSVNHRTPAKNPYCDDRTRWRSAGPLPLALAGSRRPNVHNPFHTLLPDATCLDSVPTGSCILQNSEVLRWDGTSASAHLQHSPYPGTARFWTCISAVSTDGDTYRVGSWVVVRQVTPDGLPTDTMTVGKVAEILQVLGSRAAHDGRANSILVHCFNVAGEAATYKLPRLLPAEWALVSVNDVLCAVNVQHNCANNLCGATAHRPVLQEREKSMSTRIAVAHVAPDDLMLNTFQMRSSRYIQTFAIKAPSQNRDECIMVGARAEIDAQKSTAAAKLKTAGGPKGKAKTKGPGLPSVLIAQTGQSESRAS</sequence>
<reference evidence="2 3" key="1">
    <citation type="submission" date="2016-10" db="EMBL/GenBank/DDBJ databases">
        <title>Genome sequence of the basidiomycete white-rot fungus Trametes pubescens.</title>
        <authorList>
            <person name="Makela M.R."/>
            <person name="Granchi Z."/>
            <person name="Peng M."/>
            <person name="De Vries R.P."/>
            <person name="Grigoriev I."/>
            <person name="Riley R."/>
            <person name="Hilden K."/>
        </authorList>
    </citation>
    <scope>NUCLEOTIDE SEQUENCE [LARGE SCALE GENOMIC DNA]</scope>
    <source>
        <strain evidence="2 3">FBCC735</strain>
    </source>
</reference>
<organism evidence="2 3">
    <name type="scientific">Trametes pubescens</name>
    <name type="common">White-rot fungus</name>
    <dbReference type="NCBI Taxonomy" id="154538"/>
    <lineage>
        <taxon>Eukaryota</taxon>
        <taxon>Fungi</taxon>
        <taxon>Dikarya</taxon>
        <taxon>Basidiomycota</taxon>
        <taxon>Agaricomycotina</taxon>
        <taxon>Agaricomycetes</taxon>
        <taxon>Polyporales</taxon>
        <taxon>Polyporaceae</taxon>
        <taxon>Trametes</taxon>
    </lineage>
</organism>
<evidence type="ECO:0000313" key="3">
    <source>
        <dbReference type="Proteomes" id="UP000184267"/>
    </source>
</evidence>